<accession>A0A511QKM0</accession>
<dbReference type="Gene3D" id="3.40.50.300">
    <property type="entry name" value="P-loop containing nucleotide triphosphate hydrolases"/>
    <property type="match status" value="1"/>
</dbReference>
<dbReference type="OrthoDB" id="88903at2"/>
<dbReference type="SUPFAM" id="SSF52540">
    <property type="entry name" value="P-loop containing nucleoside triphosphate hydrolases"/>
    <property type="match status" value="1"/>
</dbReference>
<organism evidence="3 4">
    <name type="scientific">Vibrio superstes NBRC 103154</name>
    <dbReference type="NCBI Taxonomy" id="1219062"/>
    <lineage>
        <taxon>Bacteria</taxon>
        <taxon>Pseudomonadati</taxon>
        <taxon>Pseudomonadota</taxon>
        <taxon>Gammaproteobacteria</taxon>
        <taxon>Vibrionales</taxon>
        <taxon>Vibrionaceae</taxon>
        <taxon>Vibrio</taxon>
    </lineage>
</organism>
<dbReference type="EMBL" id="BJXK01000001">
    <property type="protein sequence ID" value="GEM77865.1"/>
    <property type="molecule type" value="Genomic_DNA"/>
</dbReference>
<keyword evidence="4" id="KW-1185">Reference proteome</keyword>
<evidence type="ECO:0000313" key="4">
    <source>
        <dbReference type="Proteomes" id="UP000321113"/>
    </source>
</evidence>
<feature type="coiled-coil region" evidence="1">
    <location>
        <begin position="149"/>
        <end position="176"/>
    </location>
</feature>
<dbReference type="AlphaFoldDB" id="A0A511QKM0"/>
<gene>
    <name evidence="3" type="ORF">VSU01S_01100</name>
</gene>
<name>A0A511QKM0_9VIBR</name>
<dbReference type="Proteomes" id="UP000321113">
    <property type="component" value="Unassembled WGS sequence"/>
</dbReference>
<protein>
    <submittedName>
        <fullName evidence="3">ATPase AAA</fullName>
    </submittedName>
</protein>
<evidence type="ECO:0000313" key="3">
    <source>
        <dbReference type="EMBL" id="GEM77865.1"/>
    </source>
</evidence>
<proteinExistence type="predicted"/>
<reference evidence="3 4" key="1">
    <citation type="submission" date="2019-07" db="EMBL/GenBank/DDBJ databases">
        <title>Whole genome shotgun sequence of Vibrio superstes NBRC 103154.</title>
        <authorList>
            <person name="Hosoyama A."/>
            <person name="Uohara A."/>
            <person name="Ohji S."/>
            <person name="Ichikawa N."/>
        </authorList>
    </citation>
    <scope>NUCLEOTIDE SEQUENCE [LARGE SCALE GENOMIC DNA]</scope>
    <source>
        <strain evidence="3 4">NBRC 103154</strain>
    </source>
</reference>
<keyword evidence="1" id="KW-0175">Coiled coil</keyword>
<evidence type="ECO:0000259" key="2">
    <source>
        <dbReference type="Pfam" id="PF07693"/>
    </source>
</evidence>
<evidence type="ECO:0000256" key="1">
    <source>
        <dbReference type="SAM" id="Coils"/>
    </source>
</evidence>
<dbReference type="Pfam" id="PF07693">
    <property type="entry name" value="KAP_NTPase"/>
    <property type="match status" value="1"/>
</dbReference>
<sequence>MKNITFAERDDFKRKSVAEKVSLLLESPIDVSPMVIDGGWGTGKTEFCLKLVNLIMEKDTHHLIYVDAFQADHADEPLLTILAEILKILPDGEQREIFVQKILPTVRYSLKTLAKAGVAHVLKQDTDTVFEGFDKEIQQIADKTIDSSVESLLKDHIKANESLETLQKTMADLTKEKPIIIFIDELDRCRPDFAVSLLEVIKHTFSVKGVQFVLATNTNQLKASINHRYGDSVNAQQYLDKFLKFTFILPNSFSESTSYTNSLVSVHHYRNLVRQSPILGTLNLTENAEFSFISHIIKVQHLSLREVETLVRYIEIYQQLSGEKALGTNIVFGCRLLRLFGVVLFCFNKQIASSLTQSRADAKQIAEYLGEHQIVHMYEGALDAEHHQVILTMIAQECWYNSDLFKPSDDYHDSEWNQLIKTYFRGAGFPPQKGDRSKMTVEAIQTLNLM</sequence>
<dbReference type="InterPro" id="IPR027417">
    <property type="entry name" value="P-loop_NTPase"/>
</dbReference>
<feature type="domain" description="KAP NTPase" evidence="2">
    <location>
        <begin position="16"/>
        <end position="316"/>
    </location>
</feature>
<dbReference type="InterPro" id="IPR011646">
    <property type="entry name" value="KAP_P-loop"/>
</dbReference>
<dbReference type="RefSeq" id="WP_119008947.1">
    <property type="nucleotide sequence ID" value="NZ_BJXK01000001.1"/>
</dbReference>
<comment type="caution">
    <text evidence="3">The sequence shown here is derived from an EMBL/GenBank/DDBJ whole genome shotgun (WGS) entry which is preliminary data.</text>
</comment>